<name>A0AA35JHT4_SACK1</name>
<dbReference type="RefSeq" id="XP_056087923.1">
    <property type="nucleotide sequence ID" value="XM_056228176.1"/>
</dbReference>
<dbReference type="Pfam" id="PF04191">
    <property type="entry name" value="PEMT"/>
    <property type="match status" value="2"/>
</dbReference>
<feature type="transmembrane region" description="Helical" evidence="14 15">
    <location>
        <begin position="391"/>
        <end position="413"/>
    </location>
</feature>
<dbReference type="EC" id="2.1.1.17" evidence="14 15"/>
<dbReference type="FunFam" id="1.20.120.1630:FF:000016">
    <property type="entry name" value="Phosphatidylethanolamine N-methyltransferase"/>
    <property type="match status" value="1"/>
</dbReference>
<evidence type="ECO:0000256" key="7">
    <source>
        <dbReference type="ARBA" id="ARBA00022824"/>
    </source>
</evidence>
<keyword evidence="12 14" id="KW-0594">Phospholipid biosynthesis</keyword>
<keyword evidence="11 14" id="KW-0472">Membrane</keyword>
<keyword evidence="10 14" id="KW-0443">Lipid metabolism</keyword>
<dbReference type="GO" id="GO:0006656">
    <property type="term" value="P:phosphatidylcholine biosynthetic process"/>
    <property type="evidence" value="ECO:0007669"/>
    <property type="project" value="UniProtKB-UniRule"/>
</dbReference>
<keyword evidence="3 14" id="KW-0489">Methyltransferase</keyword>
<comment type="function">
    <text evidence="14 15">Catalyzes the first step of the methylation pathway of phosphatidylcholine biosynthesis, the SAM-dependent methylation of phosphatidylethanolamine (PE) to phosphatidylmonomethylethanolamine (PMME).</text>
</comment>
<proteinExistence type="inferred from homology"/>
<evidence type="ECO:0000256" key="9">
    <source>
        <dbReference type="ARBA" id="ARBA00022990"/>
    </source>
</evidence>
<keyword evidence="6 14" id="KW-0812">Transmembrane</keyword>
<dbReference type="GO" id="GO:0005789">
    <property type="term" value="C:endoplasmic reticulum membrane"/>
    <property type="evidence" value="ECO:0007669"/>
    <property type="project" value="UniProtKB-SubCell"/>
</dbReference>
<feature type="transmembrane region" description="Helical" evidence="14 15">
    <location>
        <begin position="531"/>
        <end position="559"/>
    </location>
</feature>
<evidence type="ECO:0000256" key="6">
    <source>
        <dbReference type="ARBA" id="ARBA00022692"/>
    </source>
</evidence>
<evidence type="ECO:0000256" key="11">
    <source>
        <dbReference type="ARBA" id="ARBA00023136"/>
    </source>
</evidence>
<organism evidence="16 17">
    <name type="scientific">Saccharomyces kudriavzevii (strain ATCC MYA-4449 / AS 2.2408 / CBS 8840 / NBRC 1802 / NCYC 2889)</name>
    <name type="common">Yeast</name>
    <dbReference type="NCBI Taxonomy" id="226230"/>
    <lineage>
        <taxon>Eukaryota</taxon>
        <taxon>Fungi</taxon>
        <taxon>Dikarya</taxon>
        <taxon>Ascomycota</taxon>
        <taxon>Saccharomycotina</taxon>
        <taxon>Saccharomycetes</taxon>
        <taxon>Saccharomycetales</taxon>
        <taxon>Saccharomycetaceae</taxon>
        <taxon>Saccharomyces</taxon>
    </lineage>
</organism>
<comment type="pathway">
    <text evidence="14 15">Phospholipid metabolism; phosphatidylcholine biosynthesis.</text>
</comment>
<dbReference type="GO" id="GO:0032259">
    <property type="term" value="P:methylation"/>
    <property type="evidence" value="ECO:0007669"/>
    <property type="project" value="UniProtKB-KW"/>
</dbReference>
<comment type="caution">
    <text evidence="14 15">Lacks conserved residue(s) required for the propagation of feature annotation.</text>
</comment>
<dbReference type="GO" id="GO:0004608">
    <property type="term" value="F:phosphatidylethanolamine N-methyltransferase activity"/>
    <property type="evidence" value="ECO:0007669"/>
    <property type="project" value="UniProtKB-UniRule"/>
</dbReference>
<evidence type="ECO:0000256" key="14">
    <source>
        <dbReference type="HAMAP-Rule" id="MF_03217"/>
    </source>
</evidence>
<comment type="similarity">
    <text evidence="14 15">Belongs to the class VI-like SAM-binding methyltransferase superfamily. CHO2 family.</text>
</comment>
<evidence type="ECO:0000313" key="17">
    <source>
        <dbReference type="Proteomes" id="UP001162087"/>
    </source>
</evidence>
<feature type="transmembrane region" description="Helical" evidence="14 15">
    <location>
        <begin position="443"/>
        <end position="463"/>
    </location>
</feature>
<feature type="transmembrane region" description="Helical" evidence="14 15">
    <location>
        <begin position="365"/>
        <end position="385"/>
    </location>
</feature>
<dbReference type="Gene3D" id="1.20.120.1630">
    <property type="match status" value="2"/>
</dbReference>
<feature type="transmembrane region" description="Helical" evidence="14 15">
    <location>
        <begin position="214"/>
        <end position="235"/>
    </location>
</feature>
<evidence type="ECO:0000256" key="3">
    <source>
        <dbReference type="ARBA" id="ARBA00022603"/>
    </source>
</evidence>
<dbReference type="EMBL" id="OX365902">
    <property type="protein sequence ID" value="CAI4062619.1"/>
    <property type="molecule type" value="Genomic_DNA"/>
</dbReference>
<dbReference type="HAMAP" id="MF_03217">
    <property type="entry name" value="PEMT"/>
    <property type="match status" value="1"/>
</dbReference>
<evidence type="ECO:0000256" key="13">
    <source>
        <dbReference type="ARBA" id="ARBA00023264"/>
    </source>
</evidence>
<comment type="subcellular location">
    <subcellularLocation>
        <location evidence="1">Endomembrane system</location>
        <topology evidence="1">Multi-pass membrane protein</topology>
    </subcellularLocation>
    <subcellularLocation>
        <location evidence="14 15">Endoplasmic reticulum membrane</location>
        <topology evidence="14 15">Multi-pass membrane protein</topology>
    </subcellularLocation>
</comment>
<keyword evidence="4 14" id="KW-0808">Transferase</keyword>
<keyword evidence="9" id="KW-0007">Acetylation</keyword>
<evidence type="ECO:0000256" key="4">
    <source>
        <dbReference type="ARBA" id="ARBA00022679"/>
    </source>
</evidence>
<keyword evidence="13 14" id="KW-1208">Phospholipid metabolism</keyword>
<comment type="catalytic activity">
    <reaction evidence="14 15">
        <text>a 1,2-diacyl-sn-glycero-3-phosphoethanolamine + S-adenosyl-L-methionine = a 1,2-diacyl-sn-glycero-3-phospho-N-methylethanolamine + S-adenosyl-L-homocysteine + H(+)</text>
        <dbReference type="Rhea" id="RHEA:11164"/>
        <dbReference type="ChEBI" id="CHEBI:15378"/>
        <dbReference type="ChEBI" id="CHEBI:57856"/>
        <dbReference type="ChEBI" id="CHEBI:59789"/>
        <dbReference type="ChEBI" id="CHEBI:64573"/>
        <dbReference type="ChEBI" id="CHEBI:64612"/>
        <dbReference type="EC" id="2.1.1.17"/>
    </reaction>
</comment>
<keyword evidence="2 14" id="KW-0444">Lipid biosynthesis</keyword>
<dbReference type="PANTHER" id="PTHR32138:SF0">
    <property type="entry name" value="PHOSPHATIDYLETHANOLAMINE N-METHYLTRANSFERASE"/>
    <property type="match status" value="1"/>
</dbReference>
<feature type="transmembrane region" description="Helical" evidence="14 15">
    <location>
        <begin position="89"/>
        <end position="108"/>
    </location>
</feature>
<dbReference type="AlphaFoldDB" id="A0AA35JHT4"/>
<dbReference type="PANTHER" id="PTHR32138">
    <property type="entry name" value="PHOSPHATIDYLETHANOLAMINE N-METHYLTRANSFERASE"/>
    <property type="match status" value="1"/>
</dbReference>
<reference evidence="16" key="1">
    <citation type="submission" date="2022-10" db="EMBL/GenBank/DDBJ databases">
        <authorList>
            <person name="Byrne P K."/>
        </authorList>
    </citation>
    <scope>NUCLEOTIDE SEQUENCE</scope>
    <source>
        <strain evidence="16">IFO1802</strain>
    </source>
</reference>
<keyword evidence="5 14" id="KW-0949">S-adenosyl-L-methionine</keyword>
<gene>
    <name evidence="16" type="primary">SKDI07G4070</name>
    <name evidence="16" type="ORF">SKDI_07G4070</name>
</gene>
<dbReference type="PIRSF" id="PIRSF000383">
    <property type="entry name" value="PEAMT"/>
    <property type="match status" value="1"/>
</dbReference>
<accession>A0AA35JHT4</accession>
<dbReference type="InterPro" id="IPR007318">
    <property type="entry name" value="Phopholipid_MeTrfase"/>
</dbReference>
<evidence type="ECO:0000256" key="2">
    <source>
        <dbReference type="ARBA" id="ARBA00022516"/>
    </source>
</evidence>
<evidence type="ECO:0000256" key="10">
    <source>
        <dbReference type="ARBA" id="ARBA00023098"/>
    </source>
</evidence>
<keyword evidence="8 14" id="KW-1133">Transmembrane helix</keyword>
<dbReference type="Gene3D" id="2.60.40.2840">
    <property type="match status" value="1"/>
</dbReference>
<dbReference type="PROSITE" id="PS51598">
    <property type="entry name" value="SAM_CHO2"/>
    <property type="match status" value="1"/>
</dbReference>
<evidence type="ECO:0000256" key="15">
    <source>
        <dbReference type="RuleBase" id="RU361122"/>
    </source>
</evidence>
<evidence type="ECO:0000256" key="5">
    <source>
        <dbReference type="ARBA" id="ARBA00022691"/>
    </source>
</evidence>
<keyword evidence="17" id="KW-1185">Reference proteome</keyword>
<protein>
    <recommendedName>
        <fullName evidence="14 15">Phosphatidylethanolamine N-methyltransferase</fullName>
        <shortName evidence="14">PE methyltransferase</shortName>
        <shortName evidence="14 15">PEAMT</shortName>
        <shortName evidence="14">PEMT</shortName>
        <ecNumber evidence="14 15">2.1.1.17</ecNumber>
    </recommendedName>
</protein>
<dbReference type="InterPro" id="IPR016219">
    <property type="entry name" value="Phosphatid-EA_MeTrfase_fun"/>
</dbReference>
<keyword evidence="7 14" id="KW-0256">Endoplasmic reticulum</keyword>
<evidence type="ECO:0000256" key="1">
    <source>
        <dbReference type="ARBA" id="ARBA00004127"/>
    </source>
</evidence>
<dbReference type="Proteomes" id="UP001162087">
    <property type="component" value="Chromosome 7"/>
</dbReference>
<feature type="transmembrane region" description="Helical" evidence="14 15">
    <location>
        <begin position="57"/>
        <end position="77"/>
    </location>
</feature>
<evidence type="ECO:0000256" key="12">
    <source>
        <dbReference type="ARBA" id="ARBA00023209"/>
    </source>
</evidence>
<evidence type="ECO:0000256" key="8">
    <source>
        <dbReference type="ARBA" id="ARBA00022989"/>
    </source>
</evidence>
<dbReference type="GeneID" id="80924223"/>
<evidence type="ECO:0000313" key="16">
    <source>
        <dbReference type="EMBL" id="CAI4062619.1"/>
    </source>
</evidence>
<sequence>MTSCNNTTVSEMVDPVGKNKGTINVKAKTRSSNVTFRPPVTHDMVRSLFDPTLKKSLLEKFIALAIISNFFICYWVYQRFGLQFTKYFFLLQYMFWRVAYNLGIGVVLHYQSHYETLTNCAKTHAIFSKENPRGQDGSTNFSTNSKSFSDKLWSFIRKFCQYEIKTKMPKEYDLFAYPEEINVWLIFRQFVDLILMQDFVTYIIYVYLSIPYSWAQIFNWRSLLGVILILFNIWVKVDAHRVVKDYAWYWGDFFFLEESELIFDGVFNISPHPMYSIGYLGYYGLSLICNDYKVLLVSVFGHYSQFLFLKYVENPHIERTYGDGSDSDSQVNGRIDDLISKENYDYSRPLINMGLSFNNFNKLRFTDYFTIATVVALALGAILNVKSINLNYLFVIVFMTKLVSWSFISTILYKQSKTKWFTRLFLENGYTQVYSYEQWQFIYNYYLVLTYTLMIIQTGLQIWSNFSNINNSQLIFGLILAALQTWCDKETRLAISDFGWFYGDFFLSNYISTRKLTSQGIYRYLNHPEAVLGVVGVWGSVLMTNFAVTNIILAVLWTLTNFILVKFIETPHVNKLYGKTKRVSGVGKTLLGLKPLRQVSDIVNRIENIIVKSLIDESKNSNGETEILPKNYQENKEWSMLIQEAMDSVATRLSPYCELKIEDEVTENNFVLPEPVSLNWKMPIELYNEDDWIGLYKVIDTRADRERTRVGSGGHWCATSKTSYKNHGLRHKDSIMDINATEKYVQGKVTFDTSLLYFENGIYEFRYHSGNSHKVLLISTPFEISLPVLDTKTPELFEKSLVEFLTKVNVFKDGKFFPLGNKFFGMDGLKQLIKISIGVELSSEYMRRVNGDAHVISHRVWEIKQTLDSLA</sequence>
<feature type="transmembrane region" description="Helical" evidence="14 15">
    <location>
        <begin position="190"/>
        <end position="208"/>
    </location>
</feature>